<dbReference type="EMBL" id="CAJVPV010013269">
    <property type="protein sequence ID" value="CAG8676439.1"/>
    <property type="molecule type" value="Genomic_DNA"/>
</dbReference>
<dbReference type="AlphaFoldDB" id="A0A9N9EJE2"/>
<evidence type="ECO:0000313" key="1">
    <source>
        <dbReference type="EMBL" id="CAG8676439.1"/>
    </source>
</evidence>
<dbReference type="Proteomes" id="UP000789342">
    <property type="component" value="Unassembled WGS sequence"/>
</dbReference>
<evidence type="ECO:0000313" key="2">
    <source>
        <dbReference type="Proteomes" id="UP000789342"/>
    </source>
</evidence>
<accession>A0A9N9EJE2</accession>
<proteinExistence type="predicted"/>
<feature type="non-terminal residue" evidence="1">
    <location>
        <position position="494"/>
    </location>
</feature>
<sequence length="494" mass="56986">MSTTKASKSLDIAEEIRKLNLRNSGEPLFKLFIITRNIGLANQTFGGTVSDWDIHYVNENPGCTKEEAHRNLGVELDILLNKLPKRSRRYTKAVTLEKGLGGQSFLLLWARSKPCSHVPLYYALDALLFFILPIPCSHVLSDLSHKATHVVARSGEACYGLERFRNDLWKNHLRKLESLAILDRVYRREIKSIAIQEEIGRAEEHLSNKRCQRDCTPEGKVKAVDSDEVPSATTTTSLYVPSSPSTSDCTINEEYIKAEKRSYYMNYFTGPGAPEWHLNKDSTRWIVRSIDISEICLEYRVAVVKKCESIAVILSAIEELALSHVFVFHEEGPHGLCEYIDDELWEELFVEFRKLYPYALIPDKICDLFANIVKIACERPNRRERQIVARRYLRDFETTTEEEEILIEIFRDLIDNEQSSFTRNNMVEDTHTILCFLRFYLADEQLNMSLRICRMILIGEFELPRSFTSWGTILQCYQVLNTIQVIVNDGASQY</sequence>
<reference evidence="1" key="1">
    <citation type="submission" date="2021-06" db="EMBL/GenBank/DDBJ databases">
        <authorList>
            <person name="Kallberg Y."/>
            <person name="Tangrot J."/>
            <person name="Rosling A."/>
        </authorList>
    </citation>
    <scope>NUCLEOTIDE SEQUENCE</scope>
    <source>
        <strain evidence="1">CL551</strain>
    </source>
</reference>
<protein>
    <submittedName>
        <fullName evidence="1">9_t:CDS:1</fullName>
    </submittedName>
</protein>
<name>A0A9N9EJE2_9GLOM</name>
<dbReference type="OrthoDB" id="2441332at2759"/>
<keyword evidence="2" id="KW-1185">Reference proteome</keyword>
<gene>
    <name evidence="1" type="ORF">AMORRO_LOCUS11052</name>
</gene>
<comment type="caution">
    <text evidence="1">The sequence shown here is derived from an EMBL/GenBank/DDBJ whole genome shotgun (WGS) entry which is preliminary data.</text>
</comment>
<organism evidence="1 2">
    <name type="scientific">Acaulospora morrowiae</name>
    <dbReference type="NCBI Taxonomy" id="94023"/>
    <lineage>
        <taxon>Eukaryota</taxon>
        <taxon>Fungi</taxon>
        <taxon>Fungi incertae sedis</taxon>
        <taxon>Mucoromycota</taxon>
        <taxon>Glomeromycotina</taxon>
        <taxon>Glomeromycetes</taxon>
        <taxon>Diversisporales</taxon>
        <taxon>Acaulosporaceae</taxon>
        <taxon>Acaulospora</taxon>
    </lineage>
</organism>